<dbReference type="EMBL" id="JARQWQ010000034">
    <property type="protein sequence ID" value="KAK2560949.1"/>
    <property type="molecule type" value="Genomic_DNA"/>
</dbReference>
<evidence type="ECO:0000256" key="9">
    <source>
        <dbReference type="PROSITE-ProRule" id="PRU00175"/>
    </source>
</evidence>
<evidence type="ECO:0000256" key="5">
    <source>
        <dbReference type="ARBA" id="ARBA00022771"/>
    </source>
</evidence>
<feature type="domain" description="RING-type" evidence="12">
    <location>
        <begin position="53"/>
        <end position="101"/>
    </location>
</feature>
<dbReference type="Pfam" id="PF25993">
    <property type="entry name" value="zf-B_box_ZFPL1"/>
    <property type="match status" value="1"/>
</dbReference>
<gene>
    <name evidence="13" type="ORF">P5673_016068</name>
</gene>
<reference evidence="13" key="1">
    <citation type="journal article" date="2023" name="G3 (Bethesda)">
        <title>Whole genome assembly and annotation of the endangered Caribbean coral Acropora cervicornis.</title>
        <authorList>
            <person name="Selwyn J.D."/>
            <person name="Vollmer S.V."/>
        </authorList>
    </citation>
    <scope>NUCLEOTIDE SEQUENCE</scope>
    <source>
        <strain evidence="13">K2</strain>
    </source>
</reference>
<comment type="subcellular location">
    <subcellularLocation>
        <location evidence="1">Membrane</location>
        <topology evidence="1">Single-pass membrane protein</topology>
    </subcellularLocation>
</comment>
<organism evidence="13 14">
    <name type="scientific">Acropora cervicornis</name>
    <name type="common">Staghorn coral</name>
    <dbReference type="NCBI Taxonomy" id="6130"/>
    <lineage>
        <taxon>Eukaryota</taxon>
        <taxon>Metazoa</taxon>
        <taxon>Cnidaria</taxon>
        <taxon>Anthozoa</taxon>
        <taxon>Hexacorallia</taxon>
        <taxon>Scleractinia</taxon>
        <taxon>Astrocoeniina</taxon>
        <taxon>Acroporidae</taxon>
        <taxon>Acropora</taxon>
    </lineage>
</organism>
<accession>A0AAD9QGY0</accession>
<keyword evidence="3 11" id="KW-0812">Transmembrane</keyword>
<comment type="caution">
    <text evidence="13">The sequence shown here is derived from an EMBL/GenBank/DDBJ whole genome shotgun (WGS) entry which is preliminary data.</text>
</comment>
<dbReference type="SUPFAM" id="SSF57850">
    <property type="entry name" value="RING/U-box"/>
    <property type="match status" value="1"/>
</dbReference>
<evidence type="ECO:0000256" key="4">
    <source>
        <dbReference type="ARBA" id="ARBA00022723"/>
    </source>
</evidence>
<evidence type="ECO:0000256" key="2">
    <source>
        <dbReference type="ARBA" id="ARBA00005561"/>
    </source>
</evidence>
<evidence type="ECO:0000256" key="1">
    <source>
        <dbReference type="ARBA" id="ARBA00004167"/>
    </source>
</evidence>
<evidence type="ECO:0000256" key="7">
    <source>
        <dbReference type="ARBA" id="ARBA00022989"/>
    </source>
</evidence>
<keyword evidence="8 11" id="KW-0472">Membrane</keyword>
<dbReference type="GO" id="GO:0016020">
    <property type="term" value="C:membrane"/>
    <property type="evidence" value="ECO:0007669"/>
    <property type="project" value="UniProtKB-SubCell"/>
</dbReference>
<keyword evidence="5 9" id="KW-0863">Zinc-finger</keyword>
<evidence type="ECO:0000313" key="13">
    <source>
        <dbReference type="EMBL" id="KAK2560949.1"/>
    </source>
</evidence>
<sequence length="411" mass="46201">MGLCKCPKKKVTTQFCFEHRVNVCEHCLVSNHPKCIVKSYLNWLQDSDYNPVCTLCNGSLAEGDVVRLICFDVFHWGCLNSYAASLPTNTAPAGYTCPNCKSAVFPPENQISPVADQLRKVLATATWARVGLGLPVVPDTTTSSTSVGEHRISRPDTDIAVVQRAAQANHTQTTSTHPATEVNQSPTYTTPLSSKTELRSARDYHVVDVRQQNTVAAPTQWADADKPSKTQSLRLPIIFFVVLHTEISFQCILVIQKMFIVLFIESRSSNVTYVVLCPQWNICLLLDQFWLKFAIFFLYLDPGTVSRKIFNSRQPVDSIPYDHDENKYQRRGAIDWFTRWFWSRRPKKPGPEDPNASLKRTTIILILLILAFTTVVVLITRVGRGMADQDPFLDPMANPNIKVQGGIIKNV</sequence>
<evidence type="ECO:0000256" key="10">
    <source>
        <dbReference type="SAM" id="MobiDB-lite"/>
    </source>
</evidence>
<dbReference type="Pfam" id="PF25998">
    <property type="entry name" value="U-box_ZFPL1"/>
    <property type="match status" value="1"/>
</dbReference>
<dbReference type="CDD" id="cd16487">
    <property type="entry name" value="mRING-H2-C3DHC3_ZFPL1"/>
    <property type="match status" value="1"/>
</dbReference>
<evidence type="ECO:0000256" key="6">
    <source>
        <dbReference type="ARBA" id="ARBA00022833"/>
    </source>
</evidence>
<feature type="region of interest" description="Disordered" evidence="10">
    <location>
        <begin position="165"/>
        <end position="197"/>
    </location>
</feature>
<dbReference type="InterPro" id="IPR058731">
    <property type="entry name" value="Znf-B_box_ZFPL1-like"/>
</dbReference>
<feature type="transmembrane region" description="Helical" evidence="11">
    <location>
        <begin position="363"/>
        <end position="383"/>
    </location>
</feature>
<evidence type="ECO:0000313" key="14">
    <source>
        <dbReference type="Proteomes" id="UP001249851"/>
    </source>
</evidence>
<dbReference type="InterPro" id="IPR001841">
    <property type="entry name" value="Znf_RING"/>
</dbReference>
<dbReference type="GO" id="GO:0008270">
    <property type="term" value="F:zinc ion binding"/>
    <property type="evidence" value="ECO:0007669"/>
    <property type="project" value="UniProtKB-KW"/>
</dbReference>
<dbReference type="InterPro" id="IPR013083">
    <property type="entry name" value="Znf_RING/FYVE/PHD"/>
</dbReference>
<name>A0AAD9QGY0_ACRCE</name>
<dbReference type="InterPro" id="IPR039043">
    <property type="entry name" value="ZFPL1"/>
</dbReference>
<evidence type="ECO:0000259" key="12">
    <source>
        <dbReference type="PROSITE" id="PS50089"/>
    </source>
</evidence>
<keyword evidence="7 11" id="KW-1133">Transmembrane helix</keyword>
<dbReference type="PROSITE" id="PS50089">
    <property type="entry name" value="ZF_RING_2"/>
    <property type="match status" value="1"/>
</dbReference>
<feature type="compositionally biased region" description="Polar residues" evidence="10">
    <location>
        <begin position="166"/>
        <end position="195"/>
    </location>
</feature>
<reference evidence="13" key="2">
    <citation type="journal article" date="2023" name="Science">
        <title>Genomic signatures of disease resistance in endangered staghorn corals.</title>
        <authorList>
            <person name="Vollmer S.V."/>
            <person name="Selwyn J.D."/>
            <person name="Despard B.A."/>
            <person name="Roesel C.L."/>
        </authorList>
    </citation>
    <scope>NUCLEOTIDE SEQUENCE</scope>
    <source>
        <strain evidence="13">K2</strain>
    </source>
</reference>
<dbReference type="InterPro" id="IPR058730">
    <property type="entry name" value="U-box_ZFPL1-like"/>
</dbReference>
<keyword evidence="4" id="KW-0479">Metal-binding</keyword>
<protein>
    <submittedName>
        <fullName evidence="13">Zinc finger protein-like 1-like protein</fullName>
    </submittedName>
</protein>
<evidence type="ECO:0000256" key="11">
    <source>
        <dbReference type="SAM" id="Phobius"/>
    </source>
</evidence>
<dbReference type="Proteomes" id="UP001249851">
    <property type="component" value="Unassembled WGS sequence"/>
</dbReference>
<dbReference type="AlphaFoldDB" id="A0AAD9QGY0"/>
<dbReference type="PANTHER" id="PTHR12981">
    <property type="entry name" value="ZINC FINGER PROTEIN-LIKE 1"/>
    <property type="match status" value="1"/>
</dbReference>
<dbReference type="GO" id="GO:0005794">
    <property type="term" value="C:Golgi apparatus"/>
    <property type="evidence" value="ECO:0007669"/>
    <property type="project" value="TreeGrafter"/>
</dbReference>
<evidence type="ECO:0000256" key="8">
    <source>
        <dbReference type="ARBA" id="ARBA00023136"/>
    </source>
</evidence>
<keyword evidence="14" id="KW-1185">Reference proteome</keyword>
<evidence type="ECO:0000256" key="3">
    <source>
        <dbReference type="ARBA" id="ARBA00022692"/>
    </source>
</evidence>
<proteinExistence type="inferred from homology"/>
<comment type="similarity">
    <text evidence="2">Belongs to the ZFPL1 family.</text>
</comment>
<keyword evidence="6" id="KW-0862">Zinc</keyword>
<dbReference type="Gene3D" id="3.30.40.10">
    <property type="entry name" value="Zinc/RING finger domain, C3HC4 (zinc finger)"/>
    <property type="match status" value="1"/>
</dbReference>
<dbReference type="PANTHER" id="PTHR12981:SF0">
    <property type="entry name" value="ZINC FINGER PROTEIN-LIKE 1"/>
    <property type="match status" value="1"/>
</dbReference>